<evidence type="ECO:0000259" key="1">
    <source>
        <dbReference type="Pfam" id="PF13799"/>
    </source>
</evidence>
<evidence type="ECO:0000313" key="2">
    <source>
        <dbReference type="EMBL" id="RCW62859.1"/>
    </source>
</evidence>
<gene>
    <name evidence="2" type="ORF">DFR57_12228</name>
</gene>
<dbReference type="RefSeq" id="WP_170133027.1">
    <property type="nucleotide sequence ID" value="NZ_QPJJ01000022.1"/>
</dbReference>
<accession>A0A368X589</accession>
<feature type="domain" description="DUF4183" evidence="1">
    <location>
        <begin position="42"/>
        <end position="113"/>
    </location>
</feature>
<keyword evidence="3" id="KW-1185">Reference proteome</keyword>
<name>A0A368X589_9BACI</name>
<dbReference type="EMBL" id="QPJJ01000022">
    <property type="protein sequence ID" value="RCW62859.1"/>
    <property type="molecule type" value="Genomic_DNA"/>
</dbReference>
<organism evidence="2 3">
    <name type="scientific">Saliterribacillus persicus</name>
    <dbReference type="NCBI Taxonomy" id="930114"/>
    <lineage>
        <taxon>Bacteria</taxon>
        <taxon>Bacillati</taxon>
        <taxon>Bacillota</taxon>
        <taxon>Bacilli</taxon>
        <taxon>Bacillales</taxon>
        <taxon>Bacillaceae</taxon>
        <taxon>Saliterribacillus</taxon>
    </lineage>
</organism>
<dbReference type="Pfam" id="PF13799">
    <property type="entry name" value="DUF4183"/>
    <property type="match status" value="1"/>
</dbReference>
<proteinExistence type="predicted"/>
<protein>
    <submittedName>
        <fullName evidence="2">Uncharacterized protein DUF4183</fullName>
    </submittedName>
</protein>
<evidence type="ECO:0000313" key="3">
    <source>
        <dbReference type="Proteomes" id="UP000252585"/>
    </source>
</evidence>
<dbReference type="InterPro" id="IPR025237">
    <property type="entry name" value="DUF4183"/>
</dbReference>
<reference evidence="2 3" key="1">
    <citation type="submission" date="2018-07" db="EMBL/GenBank/DDBJ databases">
        <title>Genomic Encyclopedia of Type Strains, Phase IV (KMG-IV): sequencing the most valuable type-strain genomes for metagenomic binning, comparative biology and taxonomic classification.</title>
        <authorList>
            <person name="Goeker M."/>
        </authorList>
    </citation>
    <scope>NUCLEOTIDE SEQUENCE [LARGE SCALE GENOMIC DNA]</scope>
    <source>
        <strain evidence="2 3">DSM 27696</strain>
    </source>
</reference>
<dbReference type="AlphaFoldDB" id="A0A368X589"/>
<sequence>MKKEKNIPANLPKPYLSIPKYTAVQVKRTSIPRKVRVYEFVATSDGRRHTYVAGDAIKSYPLSRLLNADEVSYTNLFVNGMLQPKLHYKLADGKLIFLTDDVPIKHASIVLQMIIFY</sequence>
<comment type="caution">
    <text evidence="2">The sequence shown here is derived from an EMBL/GenBank/DDBJ whole genome shotgun (WGS) entry which is preliminary data.</text>
</comment>
<dbReference type="Proteomes" id="UP000252585">
    <property type="component" value="Unassembled WGS sequence"/>
</dbReference>